<proteinExistence type="predicted"/>
<name>A0A1B6FWL4_9HEMI</name>
<organism evidence="1">
    <name type="scientific">Cuerna arida</name>
    <dbReference type="NCBI Taxonomy" id="1464854"/>
    <lineage>
        <taxon>Eukaryota</taxon>
        <taxon>Metazoa</taxon>
        <taxon>Ecdysozoa</taxon>
        <taxon>Arthropoda</taxon>
        <taxon>Hexapoda</taxon>
        <taxon>Insecta</taxon>
        <taxon>Pterygota</taxon>
        <taxon>Neoptera</taxon>
        <taxon>Paraneoptera</taxon>
        <taxon>Hemiptera</taxon>
        <taxon>Auchenorrhyncha</taxon>
        <taxon>Membracoidea</taxon>
        <taxon>Cicadellidae</taxon>
        <taxon>Cicadellinae</taxon>
        <taxon>Proconiini</taxon>
        <taxon>Cuerna</taxon>
    </lineage>
</organism>
<dbReference type="AlphaFoldDB" id="A0A1B6FWL4"/>
<gene>
    <name evidence="1" type="ORF">g.5563</name>
</gene>
<accession>A0A1B6FWL4</accession>
<reference evidence="1" key="1">
    <citation type="submission" date="2015-11" db="EMBL/GenBank/DDBJ databases">
        <title>De novo transcriptome assembly of four potential Pierce s Disease insect vectors from Arizona vineyards.</title>
        <authorList>
            <person name="Tassone E.E."/>
        </authorList>
    </citation>
    <scope>NUCLEOTIDE SEQUENCE</scope>
</reference>
<sequence length="101" mass="11660">DMDNRWAYAPEDVLLKSNADDGTTSSFVWPLHKGVRLNRPTPQSRLKDKADQLTKIIQGRAEDYKFPIECELCNVPLFNQVHIREHIVMPVHRTNYANLTA</sequence>
<dbReference type="EMBL" id="GECZ01015173">
    <property type="protein sequence ID" value="JAS54596.1"/>
    <property type="molecule type" value="Transcribed_RNA"/>
</dbReference>
<evidence type="ECO:0000313" key="1">
    <source>
        <dbReference type="EMBL" id="JAS54596.1"/>
    </source>
</evidence>
<feature type="non-terminal residue" evidence="1">
    <location>
        <position position="1"/>
    </location>
</feature>
<protein>
    <submittedName>
        <fullName evidence="1">Uncharacterized protein</fullName>
    </submittedName>
</protein>